<organism evidence="1 2">
    <name type="scientific">Phialemonium thermophilum</name>
    <dbReference type="NCBI Taxonomy" id="223376"/>
    <lineage>
        <taxon>Eukaryota</taxon>
        <taxon>Fungi</taxon>
        <taxon>Dikarya</taxon>
        <taxon>Ascomycota</taxon>
        <taxon>Pezizomycotina</taxon>
        <taxon>Sordariomycetes</taxon>
        <taxon>Sordariomycetidae</taxon>
        <taxon>Cephalothecales</taxon>
        <taxon>Cephalothecaceae</taxon>
        <taxon>Phialemonium</taxon>
    </lineage>
</organism>
<evidence type="ECO:0000313" key="1">
    <source>
        <dbReference type="EMBL" id="KAL1856997.1"/>
    </source>
</evidence>
<evidence type="ECO:0000313" key="2">
    <source>
        <dbReference type="Proteomes" id="UP001586593"/>
    </source>
</evidence>
<dbReference type="EMBL" id="JAZHXJ010000575">
    <property type="protein sequence ID" value="KAL1856997.1"/>
    <property type="molecule type" value="Genomic_DNA"/>
</dbReference>
<name>A0ABR3WA72_9PEZI</name>
<proteinExistence type="predicted"/>
<comment type="caution">
    <text evidence="1">The sequence shown here is derived from an EMBL/GenBank/DDBJ whole genome shotgun (WGS) entry which is preliminary data.</text>
</comment>
<accession>A0ABR3WA72</accession>
<reference evidence="1 2" key="1">
    <citation type="journal article" date="2024" name="Commun. Biol.">
        <title>Comparative genomic analysis of thermophilic fungi reveals convergent evolutionary adaptations and gene losses.</title>
        <authorList>
            <person name="Steindorff A.S."/>
            <person name="Aguilar-Pontes M.V."/>
            <person name="Robinson A.J."/>
            <person name="Andreopoulos B."/>
            <person name="LaButti K."/>
            <person name="Kuo A."/>
            <person name="Mondo S."/>
            <person name="Riley R."/>
            <person name="Otillar R."/>
            <person name="Haridas S."/>
            <person name="Lipzen A."/>
            <person name="Grimwood J."/>
            <person name="Schmutz J."/>
            <person name="Clum A."/>
            <person name="Reid I.D."/>
            <person name="Moisan M.C."/>
            <person name="Butler G."/>
            <person name="Nguyen T.T.M."/>
            <person name="Dewar K."/>
            <person name="Conant G."/>
            <person name="Drula E."/>
            <person name="Henrissat B."/>
            <person name="Hansel C."/>
            <person name="Singer S."/>
            <person name="Hutchinson M.I."/>
            <person name="de Vries R.P."/>
            <person name="Natvig D.O."/>
            <person name="Powell A.J."/>
            <person name="Tsang A."/>
            <person name="Grigoriev I.V."/>
        </authorList>
    </citation>
    <scope>NUCLEOTIDE SEQUENCE [LARGE SCALE GENOMIC DNA]</scope>
    <source>
        <strain evidence="1 2">ATCC 24622</strain>
    </source>
</reference>
<dbReference type="Proteomes" id="UP001586593">
    <property type="component" value="Unassembled WGS sequence"/>
</dbReference>
<gene>
    <name evidence="1" type="ORF">VTK73DRAFT_8162</name>
</gene>
<keyword evidence="2" id="KW-1185">Reference proteome</keyword>
<sequence length="66" mass="6916">MSSTSASAKHWWAQVGTALIARWGQSVAVAVTVEVTRGGRMVVVVAVTPRQLQAEAYSSRSSQAAA</sequence>
<protein>
    <submittedName>
        <fullName evidence="1">Uncharacterized protein</fullName>
    </submittedName>
</protein>